<dbReference type="EMBL" id="CM018039">
    <property type="protein sequence ID" value="KAA8537189.1"/>
    <property type="molecule type" value="Genomic_DNA"/>
</dbReference>
<comment type="similarity">
    <text evidence="1">Belongs to the UreD family.</text>
</comment>
<keyword evidence="2" id="KW-0143">Chaperone</keyword>
<evidence type="ECO:0008006" key="5">
    <source>
        <dbReference type="Google" id="ProtNLM"/>
    </source>
</evidence>
<accession>A0A5J5B3C5</accession>
<evidence type="ECO:0000313" key="3">
    <source>
        <dbReference type="EMBL" id="KAA8537189.1"/>
    </source>
</evidence>
<organism evidence="3 4">
    <name type="scientific">Nyssa sinensis</name>
    <dbReference type="NCBI Taxonomy" id="561372"/>
    <lineage>
        <taxon>Eukaryota</taxon>
        <taxon>Viridiplantae</taxon>
        <taxon>Streptophyta</taxon>
        <taxon>Embryophyta</taxon>
        <taxon>Tracheophyta</taxon>
        <taxon>Spermatophyta</taxon>
        <taxon>Magnoliopsida</taxon>
        <taxon>eudicotyledons</taxon>
        <taxon>Gunneridae</taxon>
        <taxon>Pentapetalae</taxon>
        <taxon>asterids</taxon>
        <taxon>Cornales</taxon>
        <taxon>Nyssaceae</taxon>
        <taxon>Nyssa</taxon>
    </lineage>
</organism>
<protein>
    <recommendedName>
        <fullName evidence="5">Urease accessory protein D</fullName>
    </recommendedName>
</protein>
<dbReference type="OrthoDB" id="5550464at2759"/>
<evidence type="ECO:0000256" key="2">
    <source>
        <dbReference type="ARBA" id="ARBA00023186"/>
    </source>
</evidence>
<dbReference type="Pfam" id="PF01774">
    <property type="entry name" value="UreD"/>
    <property type="match status" value="1"/>
</dbReference>
<sequence length="327" mass="36539">MKKLKEKKRGVLACIFCLRISLEHTIATSREREMETGKVVVERIGGRSTVTRCFSKYPLKFILPRKVGPSQTDAVWIYTISYGGGIVSGDRISCDFTIGDGCTTVLTTQASTKVYKSVGSKCSEQVFEARIGRYALLVVIPDPVTCFSTAKYSQKQVFRVVSDSSLVIVDWITSGRHENGEKWDFELYKSTNQIFLEDNQPLFLDTIFLEQGNITTIAERMQDYQVIAMVILLGPKLKHVQKQVQEDVKKIMSEQLHISSTALGRCTKTNTDHCLTKPTFIASCSVFGPKGIGVVVRIAAMTTESVYRFLQHQLAGMEMVIGVSPYC</sequence>
<evidence type="ECO:0000313" key="4">
    <source>
        <dbReference type="Proteomes" id="UP000325577"/>
    </source>
</evidence>
<keyword evidence="4" id="KW-1185">Reference proteome</keyword>
<dbReference type="PANTHER" id="PTHR33643:SF1">
    <property type="entry name" value="UREASE ACCESSORY PROTEIN D"/>
    <property type="match status" value="1"/>
</dbReference>
<dbReference type="AlphaFoldDB" id="A0A5J5B3C5"/>
<evidence type="ECO:0000256" key="1">
    <source>
        <dbReference type="ARBA" id="ARBA00007177"/>
    </source>
</evidence>
<dbReference type="InterPro" id="IPR002669">
    <property type="entry name" value="UreD"/>
</dbReference>
<proteinExistence type="inferred from homology"/>
<dbReference type="HAMAP" id="MF_01384">
    <property type="entry name" value="UreD"/>
    <property type="match status" value="1"/>
</dbReference>
<dbReference type="Proteomes" id="UP000325577">
    <property type="component" value="Linkage Group LG16"/>
</dbReference>
<reference evidence="3 4" key="1">
    <citation type="submission" date="2019-09" db="EMBL/GenBank/DDBJ databases">
        <title>A chromosome-level genome assembly of the Chinese tupelo Nyssa sinensis.</title>
        <authorList>
            <person name="Yang X."/>
            <person name="Kang M."/>
            <person name="Yang Y."/>
            <person name="Xiong H."/>
            <person name="Wang M."/>
            <person name="Zhang Z."/>
            <person name="Wang Z."/>
            <person name="Wu H."/>
            <person name="Ma T."/>
            <person name="Liu J."/>
            <person name="Xi Z."/>
        </authorList>
    </citation>
    <scope>NUCLEOTIDE SEQUENCE [LARGE SCALE GENOMIC DNA]</scope>
    <source>
        <strain evidence="3">J267</strain>
        <tissue evidence="3">Leaf</tissue>
    </source>
</reference>
<gene>
    <name evidence="3" type="ORF">F0562_029678</name>
</gene>
<name>A0A5J5B3C5_9ASTE</name>
<dbReference type="PANTHER" id="PTHR33643">
    <property type="entry name" value="UREASE ACCESSORY PROTEIN D"/>
    <property type="match status" value="1"/>
</dbReference>
<dbReference type="GO" id="GO:0016151">
    <property type="term" value="F:nickel cation binding"/>
    <property type="evidence" value="ECO:0007669"/>
    <property type="project" value="InterPro"/>
</dbReference>